<evidence type="ECO:0000256" key="1">
    <source>
        <dbReference type="ARBA" id="ARBA00004651"/>
    </source>
</evidence>
<evidence type="ECO:0000313" key="8">
    <source>
        <dbReference type="EMBL" id="PRX11435.1"/>
    </source>
</evidence>
<feature type="transmembrane region" description="Helical" evidence="6">
    <location>
        <begin position="281"/>
        <end position="298"/>
    </location>
</feature>
<evidence type="ECO:0000313" key="9">
    <source>
        <dbReference type="Proteomes" id="UP000239415"/>
    </source>
</evidence>
<reference evidence="8 9" key="1">
    <citation type="submission" date="2018-03" db="EMBL/GenBank/DDBJ databases">
        <title>Genomic Encyclopedia of Archaeal and Bacterial Type Strains, Phase II (KMG-II): from individual species to whole genera.</title>
        <authorList>
            <person name="Goeker M."/>
        </authorList>
    </citation>
    <scope>NUCLEOTIDE SEQUENCE [LARGE SCALE GENOMIC DNA]</scope>
    <source>
        <strain evidence="8 9">DSM 43146</strain>
    </source>
</reference>
<dbReference type="OrthoDB" id="4335859at2"/>
<dbReference type="EMBL" id="PVMZ01000031">
    <property type="protein sequence ID" value="PRX11435.1"/>
    <property type="molecule type" value="Genomic_DNA"/>
</dbReference>
<dbReference type="RefSeq" id="WP_106330160.1">
    <property type="nucleotide sequence ID" value="NZ_BOMO01000127.1"/>
</dbReference>
<feature type="transmembrane region" description="Helical" evidence="6">
    <location>
        <begin position="367"/>
        <end position="386"/>
    </location>
</feature>
<gene>
    <name evidence="8" type="ORF">CLV67_13111</name>
</gene>
<dbReference type="GO" id="GO:0005886">
    <property type="term" value="C:plasma membrane"/>
    <property type="evidence" value="ECO:0007669"/>
    <property type="project" value="UniProtKB-SubCell"/>
</dbReference>
<feature type="transmembrane region" description="Helical" evidence="6">
    <location>
        <begin position="50"/>
        <end position="75"/>
    </location>
</feature>
<organism evidence="8 9">
    <name type="scientific">Actinoplanes italicus</name>
    <dbReference type="NCBI Taxonomy" id="113567"/>
    <lineage>
        <taxon>Bacteria</taxon>
        <taxon>Bacillati</taxon>
        <taxon>Actinomycetota</taxon>
        <taxon>Actinomycetes</taxon>
        <taxon>Micromonosporales</taxon>
        <taxon>Micromonosporaceae</taxon>
        <taxon>Actinoplanes</taxon>
    </lineage>
</organism>
<evidence type="ECO:0000256" key="4">
    <source>
        <dbReference type="ARBA" id="ARBA00022989"/>
    </source>
</evidence>
<protein>
    <submittedName>
        <fullName evidence="8">Putative MFS family arabinose efflux permease</fullName>
    </submittedName>
</protein>
<evidence type="ECO:0000256" key="6">
    <source>
        <dbReference type="SAM" id="Phobius"/>
    </source>
</evidence>
<feature type="transmembrane region" description="Helical" evidence="6">
    <location>
        <begin position="304"/>
        <end position="322"/>
    </location>
</feature>
<dbReference type="SUPFAM" id="SSF103473">
    <property type="entry name" value="MFS general substrate transporter"/>
    <property type="match status" value="1"/>
</dbReference>
<feature type="transmembrane region" description="Helical" evidence="6">
    <location>
        <begin position="173"/>
        <end position="192"/>
    </location>
</feature>
<dbReference type="InterPro" id="IPR050189">
    <property type="entry name" value="MFS_Efflux_Transporters"/>
</dbReference>
<comment type="subcellular location">
    <subcellularLocation>
        <location evidence="1">Cell membrane</location>
        <topology evidence="1">Multi-pass membrane protein</topology>
    </subcellularLocation>
</comment>
<feature type="transmembrane region" description="Helical" evidence="6">
    <location>
        <begin position="213"/>
        <end position="236"/>
    </location>
</feature>
<dbReference type="PROSITE" id="PS50850">
    <property type="entry name" value="MFS"/>
    <property type="match status" value="1"/>
</dbReference>
<dbReference type="PANTHER" id="PTHR43124">
    <property type="entry name" value="PURINE EFFLUX PUMP PBUE"/>
    <property type="match status" value="1"/>
</dbReference>
<keyword evidence="4 6" id="KW-1133">Transmembrane helix</keyword>
<keyword evidence="2" id="KW-1003">Cell membrane</keyword>
<evidence type="ECO:0000256" key="5">
    <source>
        <dbReference type="ARBA" id="ARBA00023136"/>
    </source>
</evidence>
<keyword evidence="3 6" id="KW-0812">Transmembrane</keyword>
<dbReference type="Pfam" id="PF07690">
    <property type="entry name" value="MFS_1"/>
    <property type="match status" value="1"/>
</dbReference>
<feature type="transmembrane region" description="Helical" evidence="6">
    <location>
        <begin position="12"/>
        <end position="30"/>
    </location>
</feature>
<dbReference type="InterPro" id="IPR011701">
    <property type="entry name" value="MFS"/>
</dbReference>
<feature type="transmembrane region" description="Helical" evidence="6">
    <location>
        <begin position="108"/>
        <end position="129"/>
    </location>
</feature>
<feature type="transmembrane region" description="Helical" evidence="6">
    <location>
        <begin position="343"/>
        <end position="361"/>
    </location>
</feature>
<dbReference type="PANTHER" id="PTHR43124:SF3">
    <property type="entry name" value="CHLORAMPHENICOL EFFLUX PUMP RV0191"/>
    <property type="match status" value="1"/>
</dbReference>
<comment type="caution">
    <text evidence="8">The sequence shown here is derived from an EMBL/GenBank/DDBJ whole genome shotgun (WGS) entry which is preliminary data.</text>
</comment>
<dbReference type="InterPro" id="IPR020846">
    <property type="entry name" value="MFS_dom"/>
</dbReference>
<sequence>MVTQTEHPHSTARSWLGVAVITASLFTFVTTELMPVGLLTAVSGDLDVSVGAAGLMVTLYGISAGLGVPFLVAWTRRVNRRVLLTVLLGVLAAGNLITALAPNYPLVLGTRLIMGFANGMFWAIGVSMAMRMVPGRLASRASAVALSGISIATVVGIPVGTFLEDLTDWRTTFMIWSGLSVVVLIAVAVIIPSMPSQNAVPVREVLGLPFANVALRTVMYAVTLYVLGHFAAYTFIRPYAEQNSSATPALIAVLLIVYGIGGAAGNFIAGHTVTKNLRGSFIAACVGLVVAMLLLLTIGHTVPGLIVAVVLWGVSFGAANLCQINMMLGAAPDKFEAAMSINTLGYNTSIALGALFGGLFADRFGVPSAVWLGVGLASAALLITLATGRRSSAQPADEKDLVPSS</sequence>
<dbReference type="AlphaFoldDB" id="A0A2T0JUU6"/>
<proteinExistence type="predicted"/>
<keyword evidence="5 6" id="KW-0472">Membrane</keyword>
<feature type="transmembrane region" description="Helical" evidence="6">
    <location>
        <begin position="82"/>
        <end position="102"/>
    </location>
</feature>
<evidence type="ECO:0000259" key="7">
    <source>
        <dbReference type="PROSITE" id="PS50850"/>
    </source>
</evidence>
<evidence type="ECO:0000256" key="2">
    <source>
        <dbReference type="ARBA" id="ARBA00022475"/>
    </source>
</evidence>
<keyword evidence="9" id="KW-1185">Reference proteome</keyword>
<dbReference type="Gene3D" id="1.20.1250.20">
    <property type="entry name" value="MFS general substrate transporter like domains"/>
    <property type="match status" value="1"/>
</dbReference>
<dbReference type="Proteomes" id="UP000239415">
    <property type="component" value="Unassembled WGS sequence"/>
</dbReference>
<feature type="domain" description="Major facilitator superfamily (MFS) profile" evidence="7">
    <location>
        <begin position="16"/>
        <end position="392"/>
    </location>
</feature>
<name>A0A2T0JUU6_9ACTN</name>
<feature type="transmembrane region" description="Helical" evidence="6">
    <location>
        <begin position="141"/>
        <end position="161"/>
    </location>
</feature>
<dbReference type="InterPro" id="IPR036259">
    <property type="entry name" value="MFS_trans_sf"/>
</dbReference>
<accession>A0A2T0JUU6</accession>
<dbReference type="GO" id="GO:0022857">
    <property type="term" value="F:transmembrane transporter activity"/>
    <property type="evidence" value="ECO:0007669"/>
    <property type="project" value="InterPro"/>
</dbReference>
<evidence type="ECO:0000256" key="3">
    <source>
        <dbReference type="ARBA" id="ARBA00022692"/>
    </source>
</evidence>
<dbReference type="CDD" id="cd17324">
    <property type="entry name" value="MFS_NepI_like"/>
    <property type="match status" value="1"/>
</dbReference>
<feature type="transmembrane region" description="Helical" evidence="6">
    <location>
        <begin position="248"/>
        <end position="269"/>
    </location>
</feature>